<dbReference type="EMBL" id="CM042010">
    <property type="protein sequence ID" value="KAI3782495.1"/>
    <property type="molecule type" value="Genomic_DNA"/>
</dbReference>
<sequence length="131" mass="15132">MVLQLGKPLDERDKVIKLGIRPDHPNIEDYLPTDSIQEPIGKLRLYTAEKEGRRLATSIQGKRIEDDDLDIFSEIMIETITRAILLNMVSTQSFDVGIKKHLFIWATSFVGELFRMMMKDQDRNRDGYGYG</sequence>
<name>A0ACB9GHK8_CICIN</name>
<accession>A0ACB9GHK8</accession>
<gene>
    <name evidence="1" type="ORF">L2E82_12543</name>
</gene>
<protein>
    <submittedName>
        <fullName evidence="1">Uncharacterized protein</fullName>
    </submittedName>
</protein>
<dbReference type="Proteomes" id="UP001055811">
    <property type="component" value="Linkage Group LG02"/>
</dbReference>
<evidence type="ECO:0000313" key="2">
    <source>
        <dbReference type="Proteomes" id="UP001055811"/>
    </source>
</evidence>
<reference evidence="2" key="1">
    <citation type="journal article" date="2022" name="Mol. Ecol. Resour.">
        <title>The genomes of chicory, endive, great burdock and yacon provide insights into Asteraceae palaeo-polyploidization history and plant inulin production.</title>
        <authorList>
            <person name="Fan W."/>
            <person name="Wang S."/>
            <person name="Wang H."/>
            <person name="Wang A."/>
            <person name="Jiang F."/>
            <person name="Liu H."/>
            <person name="Zhao H."/>
            <person name="Xu D."/>
            <person name="Zhang Y."/>
        </authorList>
    </citation>
    <scope>NUCLEOTIDE SEQUENCE [LARGE SCALE GENOMIC DNA]</scope>
    <source>
        <strain evidence="2">cv. Punajuju</strain>
    </source>
</reference>
<keyword evidence="2" id="KW-1185">Reference proteome</keyword>
<proteinExistence type="predicted"/>
<organism evidence="1 2">
    <name type="scientific">Cichorium intybus</name>
    <name type="common">Chicory</name>
    <dbReference type="NCBI Taxonomy" id="13427"/>
    <lineage>
        <taxon>Eukaryota</taxon>
        <taxon>Viridiplantae</taxon>
        <taxon>Streptophyta</taxon>
        <taxon>Embryophyta</taxon>
        <taxon>Tracheophyta</taxon>
        <taxon>Spermatophyta</taxon>
        <taxon>Magnoliopsida</taxon>
        <taxon>eudicotyledons</taxon>
        <taxon>Gunneridae</taxon>
        <taxon>Pentapetalae</taxon>
        <taxon>asterids</taxon>
        <taxon>campanulids</taxon>
        <taxon>Asterales</taxon>
        <taxon>Asteraceae</taxon>
        <taxon>Cichorioideae</taxon>
        <taxon>Cichorieae</taxon>
        <taxon>Cichoriinae</taxon>
        <taxon>Cichorium</taxon>
    </lineage>
</organism>
<comment type="caution">
    <text evidence="1">The sequence shown here is derived from an EMBL/GenBank/DDBJ whole genome shotgun (WGS) entry which is preliminary data.</text>
</comment>
<evidence type="ECO:0000313" key="1">
    <source>
        <dbReference type="EMBL" id="KAI3782495.1"/>
    </source>
</evidence>
<reference evidence="1 2" key="2">
    <citation type="journal article" date="2022" name="Mol. Ecol. Resour.">
        <title>The genomes of chicory, endive, great burdock and yacon provide insights into Asteraceae paleo-polyploidization history and plant inulin production.</title>
        <authorList>
            <person name="Fan W."/>
            <person name="Wang S."/>
            <person name="Wang H."/>
            <person name="Wang A."/>
            <person name="Jiang F."/>
            <person name="Liu H."/>
            <person name="Zhao H."/>
            <person name="Xu D."/>
            <person name="Zhang Y."/>
        </authorList>
    </citation>
    <scope>NUCLEOTIDE SEQUENCE [LARGE SCALE GENOMIC DNA]</scope>
    <source>
        <strain evidence="2">cv. Punajuju</strain>
        <tissue evidence="1">Leaves</tissue>
    </source>
</reference>